<dbReference type="GO" id="GO:0009279">
    <property type="term" value="C:cell outer membrane"/>
    <property type="evidence" value="ECO:0007669"/>
    <property type="project" value="UniProtKB-SubCell"/>
</dbReference>
<evidence type="ECO:0000256" key="5">
    <source>
        <dbReference type="ARBA" id="ARBA00023077"/>
    </source>
</evidence>
<dbReference type="EMBL" id="AMSG01000009">
    <property type="protein sequence ID" value="EKF55213.1"/>
    <property type="molecule type" value="Genomic_DNA"/>
</dbReference>
<dbReference type="InterPro" id="IPR036942">
    <property type="entry name" value="Beta-barrel_TonB_sf"/>
</dbReference>
<protein>
    <recommendedName>
        <fullName evidence="14">TonB-dependent receptor plug</fullName>
    </recommendedName>
</protein>
<evidence type="ECO:0008006" key="14">
    <source>
        <dbReference type="Google" id="ProtNLM"/>
    </source>
</evidence>
<keyword evidence="7 8" id="KW-0998">Cell outer membrane</keyword>
<dbReference type="FunFam" id="2.170.130.10:FF:000003">
    <property type="entry name" value="SusC/RagA family TonB-linked outer membrane protein"/>
    <property type="match status" value="1"/>
</dbReference>
<comment type="caution">
    <text evidence="12">The sequence shown here is derived from an EMBL/GenBank/DDBJ whole genome shotgun (WGS) entry which is preliminary data.</text>
</comment>
<evidence type="ECO:0000256" key="2">
    <source>
        <dbReference type="ARBA" id="ARBA00022448"/>
    </source>
</evidence>
<dbReference type="AlphaFoldDB" id="K2P2F3"/>
<evidence type="ECO:0000256" key="1">
    <source>
        <dbReference type="ARBA" id="ARBA00004571"/>
    </source>
</evidence>
<comment type="subcellular location">
    <subcellularLocation>
        <location evidence="1 8">Cell outer membrane</location>
        <topology evidence="1 8">Multi-pass membrane protein</topology>
    </subcellularLocation>
</comment>
<comment type="similarity">
    <text evidence="8 9">Belongs to the TonB-dependent receptor family.</text>
</comment>
<evidence type="ECO:0000313" key="13">
    <source>
        <dbReference type="Proteomes" id="UP000007364"/>
    </source>
</evidence>
<dbReference type="FunFam" id="2.60.40.1120:FF:000003">
    <property type="entry name" value="Outer membrane protein Omp121"/>
    <property type="match status" value="1"/>
</dbReference>
<proteinExistence type="inferred from homology"/>
<dbReference type="InterPro" id="IPR039426">
    <property type="entry name" value="TonB-dep_rcpt-like"/>
</dbReference>
<evidence type="ECO:0000256" key="7">
    <source>
        <dbReference type="ARBA" id="ARBA00023237"/>
    </source>
</evidence>
<sequence length="959" mass="106285">MFSFAQDKQVSGTVTDAETGVPIPGVSVLVKGTNRGSATDFDGLFELNVAENATLVFSYIGYENKEISVAGQSELQVSLAVSAAQLDEVVVVAYGTQTKEEVTASVSTIDAEELNDVTSTDVSTMMQGKVAGVQVVQSSGQPGSVPDIRIRGVSSIDGGVSPLWVVDGVIMHGTPNLNPNEIETLSVLKDASATSLYGSRGANGVVVVTTKSAKKGRSELTLISKTGFSTFNAGNFDLMNSAQMYDHYGEFGDSFIPSDNPWFTPDLLNRDYDWVAQGTQTGVVQDHNLIFTAGEENSKTYVSLGYYDETGTIKGYQYDKLSFRINHDHEIGERLTIKPKIAVNYNTRESKQHSLYAMQTYMPWDSPYDASGEIVNPQENGVPWIGRDKSNYLYDLQWNHGNSSVFNLYSNFDIEFKITDHLKFISTNGYTLYRSESKSYTDPASNGGMADGGLLGQSTSKRITRFTNQMVKYMNNWGDHNFTALAAYEYNDYVYDDFSATGAGIVAGTEILANAATPKSVGGFKNEYALQSFLFNANYGFDDRYMTQLSIRRDGASNFGENNQYGTFYSASVGWNVHNEEFFNVDAIQELKFRASYGAVGNRPNSLYPQYDLYALTNTYNGVPVTTPSQLGNPDVGWEKSYQTNIGFDAFLLDRIGLTFDYYIKDTSDLLYFITIPEVTGYSGSWENIGGVKNNGFELFVDADVIRSQDFLWSLNFNIGFNTNEITELYQGEPIIRGNKRLNVGQDINTWFMRKWAGVDPENGDPLWELIDQETGEVTTTNNWNDATQQEVGTSTPDYYGGFGTSFSYKGINLSANFAYSKGNEVYNYSRELYDADGAYPTYNQQVLADGWSRWAAPGDIATHPRPVYGGNNLSNKTSSRYLEDGSFLRMRNVRLGYNFDSQWIENLGMSNLNLYISGDNLWTITDFSGMDPEVGVDGTYNTLYPVAKRLTVGISASF</sequence>
<dbReference type="STRING" id="555500.I215_08211"/>
<evidence type="ECO:0000259" key="11">
    <source>
        <dbReference type="Pfam" id="PF07715"/>
    </source>
</evidence>
<dbReference type="Pfam" id="PF13715">
    <property type="entry name" value="CarbopepD_reg_2"/>
    <property type="match status" value="1"/>
</dbReference>
<evidence type="ECO:0000259" key="10">
    <source>
        <dbReference type="Pfam" id="PF00593"/>
    </source>
</evidence>
<dbReference type="Gene3D" id="2.170.130.10">
    <property type="entry name" value="TonB-dependent receptor, plug domain"/>
    <property type="match status" value="1"/>
</dbReference>
<evidence type="ECO:0000256" key="4">
    <source>
        <dbReference type="ARBA" id="ARBA00022692"/>
    </source>
</evidence>
<reference evidence="12 13" key="1">
    <citation type="journal article" date="2012" name="J. Bacteriol.">
        <title>Genome Sequence of Galbibacter marinum Type Strain ck-I2-15.</title>
        <authorList>
            <person name="Lai Q."/>
            <person name="Li C."/>
            <person name="Shao Z."/>
        </authorList>
    </citation>
    <scope>NUCLEOTIDE SEQUENCE [LARGE SCALE GENOMIC DNA]</scope>
    <source>
        <strain evidence="13">ck-I2-15</strain>
    </source>
</reference>
<keyword evidence="13" id="KW-1185">Reference proteome</keyword>
<dbReference type="InterPro" id="IPR000531">
    <property type="entry name" value="Beta-barrel_TonB"/>
</dbReference>
<feature type="domain" description="TonB-dependent receptor plug" evidence="11">
    <location>
        <begin position="99"/>
        <end position="205"/>
    </location>
</feature>
<dbReference type="InterPro" id="IPR023997">
    <property type="entry name" value="TonB-dep_OMP_SusC/RagA_CS"/>
</dbReference>
<dbReference type="Proteomes" id="UP000007364">
    <property type="component" value="Unassembled WGS sequence"/>
</dbReference>
<accession>K2P2F3</accession>
<gene>
    <name evidence="12" type="ORF">I215_08211</name>
</gene>
<dbReference type="NCBIfam" id="TIGR04056">
    <property type="entry name" value="OMP_RagA_SusC"/>
    <property type="match status" value="1"/>
</dbReference>
<dbReference type="InterPro" id="IPR023996">
    <property type="entry name" value="TonB-dep_OMP_SusC/RagA"/>
</dbReference>
<dbReference type="SUPFAM" id="SSF49464">
    <property type="entry name" value="Carboxypeptidase regulatory domain-like"/>
    <property type="match status" value="1"/>
</dbReference>
<dbReference type="SUPFAM" id="SSF56935">
    <property type="entry name" value="Porins"/>
    <property type="match status" value="1"/>
</dbReference>
<dbReference type="Gene3D" id="2.60.40.1120">
    <property type="entry name" value="Carboxypeptidase-like, regulatory domain"/>
    <property type="match status" value="1"/>
</dbReference>
<evidence type="ECO:0000256" key="8">
    <source>
        <dbReference type="PROSITE-ProRule" id="PRU01360"/>
    </source>
</evidence>
<name>K2P2F3_9FLAO</name>
<dbReference type="Pfam" id="PF07715">
    <property type="entry name" value="Plug"/>
    <property type="match status" value="1"/>
</dbReference>
<keyword evidence="5 9" id="KW-0798">TonB box</keyword>
<dbReference type="NCBIfam" id="TIGR04057">
    <property type="entry name" value="SusC_RagA_signa"/>
    <property type="match status" value="1"/>
</dbReference>
<evidence type="ECO:0000313" key="12">
    <source>
        <dbReference type="EMBL" id="EKF55213.1"/>
    </source>
</evidence>
<dbReference type="Pfam" id="PF00593">
    <property type="entry name" value="TonB_dep_Rec_b-barrel"/>
    <property type="match status" value="1"/>
</dbReference>
<dbReference type="InterPro" id="IPR008969">
    <property type="entry name" value="CarboxyPept-like_regulatory"/>
</dbReference>
<dbReference type="eggNOG" id="COG4771">
    <property type="taxonomic scope" value="Bacteria"/>
</dbReference>
<keyword evidence="4 8" id="KW-0812">Transmembrane</keyword>
<evidence type="ECO:0000256" key="9">
    <source>
        <dbReference type="RuleBase" id="RU003357"/>
    </source>
</evidence>
<keyword evidence="6 8" id="KW-0472">Membrane</keyword>
<dbReference type="PROSITE" id="PS52016">
    <property type="entry name" value="TONB_DEPENDENT_REC_3"/>
    <property type="match status" value="1"/>
</dbReference>
<evidence type="ECO:0000256" key="3">
    <source>
        <dbReference type="ARBA" id="ARBA00022452"/>
    </source>
</evidence>
<dbReference type="Gene3D" id="2.40.170.20">
    <property type="entry name" value="TonB-dependent receptor, beta-barrel domain"/>
    <property type="match status" value="1"/>
</dbReference>
<feature type="domain" description="TonB-dependent receptor-like beta-barrel" evidence="10">
    <location>
        <begin position="357"/>
        <end position="922"/>
    </location>
</feature>
<dbReference type="PATRIC" id="fig|555500.3.peg.1702"/>
<evidence type="ECO:0000256" key="6">
    <source>
        <dbReference type="ARBA" id="ARBA00023136"/>
    </source>
</evidence>
<keyword evidence="3 8" id="KW-1134">Transmembrane beta strand</keyword>
<dbReference type="InterPro" id="IPR012910">
    <property type="entry name" value="Plug_dom"/>
</dbReference>
<dbReference type="InterPro" id="IPR037066">
    <property type="entry name" value="Plug_dom_sf"/>
</dbReference>
<keyword evidence="2 8" id="KW-0813">Transport</keyword>
<organism evidence="12 13">
    <name type="scientific">Galbibacter marinus</name>
    <dbReference type="NCBI Taxonomy" id="555500"/>
    <lineage>
        <taxon>Bacteria</taxon>
        <taxon>Pseudomonadati</taxon>
        <taxon>Bacteroidota</taxon>
        <taxon>Flavobacteriia</taxon>
        <taxon>Flavobacteriales</taxon>
        <taxon>Flavobacteriaceae</taxon>
        <taxon>Galbibacter</taxon>
    </lineage>
</organism>